<comment type="caution">
    <text evidence="1">The sequence shown here is derived from an EMBL/GenBank/DDBJ whole genome shotgun (WGS) entry which is preliminary data.</text>
</comment>
<dbReference type="EMBL" id="CM046398">
    <property type="protein sequence ID" value="KAI8532712.1"/>
    <property type="molecule type" value="Genomic_DNA"/>
</dbReference>
<reference evidence="1" key="1">
    <citation type="submission" date="2022-02" db="EMBL/GenBank/DDBJ databases">
        <title>Plant Genome Project.</title>
        <authorList>
            <person name="Zhang R.-G."/>
        </authorList>
    </citation>
    <scope>NUCLEOTIDE SEQUENCE</scope>
    <source>
        <strain evidence="1">AT1</strain>
    </source>
</reference>
<evidence type="ECO:0000313" key="1">
    <source>
        <dbReference type="EMBL" id="KAI8532712.1"/>
    </source>
</evidence>
<accession>A0ACC0LWH9</accession>
<keyword evidence="2" id="KW-1185">Reference proteome</keyword>
<name>A0ACC0LWH9_RHOML</name>
<gene>
    <name evidence="1" type="ORF">RHMOL_Rhmol11G0234600</name>
</gene>
<protein>
    <submittedName>
        <fullName evidence="1">Uncharacterized protein</fullName>
    </submittedName>
</protein>
<dbReference type="Proteomes" id="UP001062846">
    <property type="component" value="Chromosome 11"/>
</dbReference>
<proteinExistence type="predicted"/>
<evidence type="ECO:0000313" key="2">
    <source>
        <dbReference type="Proteomes" id="UP001062846"/>
    </source>
</evidence>
<organism evidence="1 2">
    <name type="scientific">Rhododendron molle</name>
    <name type="common">Chinese azalea</name>
    <name type="synonym">Azalea mollis</name>
    <dbReference type="NCBI Taxonomy" id="49168"/>
    <lineage>
        <taxon>Eukaryota</taxon>
        <taxon>Viridiplantae</taxon>
        <taxon>Streptophyta</taxon>
        <taxon>Embryophyta</taxon>
        <taxon>Tracheophyta</taxon>
        <taxon>Spermatophyta</taxon>
        <taxon>Magnoliopsida</taxon>
        <taxon>eudicotyledons</taxon>
        <taxon>Gunneridae</taxon>
        <taxon>Pentapetalae</taxon>
        <taxon>asterids</taxon>
        <taxon>Ericales</taxon>
        <taxon>Ericaceae</taxon>
        <taxon>Ericoideae</taxon>
        <taxon>Rhodoreae</taxon>
        <taxon>Rhododendron</taxon>
    </lineage>
</organism>
<sequence>MEEDGDWVVVRRPTEKDLWEPSLIQTEPSQPLEVRFNGPAKHWTDAVPIGNGRLGAMVWGGVQFETLNLNEDTLWTGNPGNYTNPEAPKALAEVRKLVDDGQYAKATTEAVKLSGIISEVYQLLGDIKLEFDDSHTSYSEATYSRVLDLDTATTKVKYSVGEVEFTREHFASKPDQVIVTKISGSKSGSLSFTVSLDSKLHHHSQVKSGANQIIIEGSCPGKRNSPKLNENDNPEGIQFYGILDLKISDGVGAIHVLDDKKLKIEGSDWAVLLFVASTSFDGPFTKPSDSKRNPTSEAQSTLNSIGNLSYDDLYARHLDDYQNLFHRVSLQLSKSSKKGVGENGYLVMKRLSSSKSALYLGSSEDEMVSSAERVKSFQVDEDPSLVELLFQYGRYLLISCSRPGTQVANLQGIWNKEIQPPWE</sequence>